<feature type="region of interest" description="Disordered" evidence="1">
    <location>
        <begin position="2131"/>
        <end position="2156"/>
    </location>
</feature>
<feature type="transmembrane region" description="Helical" evidence="2">
    <location>
        <begin position="1929"/>
        <end position="1956"/>
    </location>
</feature>
<sequence length="2156" mass="245973">MKKRLSCLCVDLIEDKIKNRGIFIIASLLFYIYLTWTFILSRPPRDNTPVVIRSSLDFPNVAFVGRNIAEVLSPRVKVLDSSGRPVTGASVELNVVQVTMDTTDPNAPICDTDYRRNIKGSLEYIRFHEVCKIVLSGNIDKTDESGHALFDNLRIERGPEGFYTFEYTINLGEGKVVNSERFNSFIRSDIFSMESMNTIPSTDAQLNIPFSEQPIVRLLDSDGKPLKGRRVVAFSWIDPTFLESVVYQTNSPSHLKFLTLENVISEPSDENGIARFTSLTVSGSNEILSYIHFYSEGVTTPWTDRPIGNGFEDLFSPRAIFPFIPMLDDVFIEIENDHSREEIEGSILSAPYSLIVRDPETLEPVPNRLCFANMYKSRGDVIPAGYQSWYDRRPVKHIERPIPGEYTIGADNPEYAGEVLSNIYLTDREGKVSFDDLRISTRGPIGNFSLGFSCGGAFRAFSEHEIVVRSTIDEENVRFAQQVPDQVFVDDLSEKEFDLILIIEVLDSDRAGVLGKYPEKIIINTEDPSYQGYIDAVIVHEHDLFEASEEDGVITVPIRITKISDIIRANITLIIDDINITTKYIEFTRLESINKNYISSLEIVDAPIEQFENGIEIDETFDIYAHAYDIDGNTVDYNDLEFKLELFFNPITQAPARKTVVVLESNAYSISRGKVRFRGNKITRATTGHYFLRVHAYKAGDSSKIILSTDTIRFFMSISFDAAIIAGVAEKNVNALFYSPKSLNFVPPDKLEEQVHEIRMDQTYVFKILAADFTSGPLKNYYVNHPKLKFEEYPPIMHGLDNGPFNYVTIHYLSRYTDEEGFFYIEATVEYGGIGFYVVSFDFGTGISTPISFKTNNPITGIKIQAEPVISNVPPDDRDIDGYYTGRKFNIYARVLIDVSIGPKSGYLVIAHPQSVDGNHATAEILPHTIHELDHQKDNFIAWLSLLKEQRIAVTDRYGEAKFNHLSIFDVSGEHATVKFVFGAGDRREGMYTVTEPTNRNYTFIQSNSFEVARQPGRHTAAYVPIDPSPKIRMTSQILNSLNIVSAQLNNLFSKDINDTFELLVTDRYMSGTICYGVFSPNSITYVSDTCKMEPLKSFSKGPPYEVEITFDQLRWDTYGVNSMISLSFSSLMGHQSDFAAISQRMYVENLASNIILLHDPPAEISILQVFVLEVLVTVDGGFPLANARVTCNVTKDLDLSQISTEIFTSFANTEYNVQRSSLLAPGSRLDEKRSSAITNNQGIARLFLRVQESPIDSSVRLVCQSGRAVTSPSSKINIKHPISRITQSEEFRETVRLQFNRDPDGFTSTHVKLSSTFTLNLHQDENTEENIIRAQDIVILVVKFSEIEQLRATKSEIKDVMGHFNNFTQESSVAQEFIDLGLTLMRGVETVGALKNQVSERNRAIFNRPNIQGSQVTISNVTLILNEPGRYGLIFGANGVFTDIQTEEAQIETIHEVHVVRRYFNLYQTAFLTVFYFLVLALSSKLFKGYWLFLALVIVGGYLYLMSTREDVEMVYMIVVYVLAGLIALYMLWAFLIYFIDTFIRRKNPGYFFDKKKQYFMEYVYQRLNNHPSNHWVNRRKNLKLNLDGLYNTKMKNEDEIESLKSSIKTLPNSTNDNMVRISNQDLTGSFEIKRDLSGSSIVAEKVNEYQSIMVIQDKLTKQELMDLEVDVIPFEDLGLCGKFIRIFTPFELMYRRIWVNDCFVYPQVLLTCVLICAVSMGYLGYVMFTVIFGITESIKGVYSNVYDSVFGFLRNGVERYFDTLKVQATTTGLYDYFDHLETTEHTLNNLIFAIKLGVIVGTTVAIITVFANLFLILFDYKKRVLDARKGNFKFRKDKIPISMHSGLAGAIISNSIFMFFVIIITLTIVFSFLAWPLFWIILWRLKWNILSIAIGSIVTLLIKLIFNRICYNFDHVKRRGLLSLFDFFLLQVAILAGVVLAISRLGILFIALFISVMRIDVMAIPEWFANILYIDSFNKSYYASVLVQHYQNNPIMITFYELMFLVTRPVESNDSLDWEDRKRMNRRKIIRNRFHLWVFMSKNPSLKKYRVAKFENDDDSDEEFGKNGYEAPDLEQQNYLQKLEYQEKISGDDSLQKQTIEETKDDPRVIEVNDEDLTHEEVAEVRTGTPKFNGKINSSNIDSMISEKLEEEKE</sequence>
<dbReference type="EMBL" id="CAMPGE010021858">
    <property type="protein sequence ID" value="CAI2379968.1"/>
    <property type="molecule type" value="Genomic_DNA"/>
</dbReference>
<protein>
    <submittedName>
        <fullName evidence="3">Uncharacterized protein</fullName>
    </submittedName>
</protein>
<dbReference type="Proteomes" id="UP001295684">
    <property type="component" value="Unassembled WGS sequence"/>
</dbReference>
<evidence type="ECO:0000313" key="3">
    <source>
        <dbReference type="EMBL" id="CAI2379968.1"/>
    </source>
</evidence>
<feature type="compositionally biased region" description="Basic and acidic residues" evidence="1">
    <location>
        <begin position="2147"/>
        <end position="2156"/>
    </location>
</feature>
<evidence type="ECO:0000256" key="1">
    <source>
        <dbReference type="SAM" id="MobiDB-lite"/>
    </source>
</evidence>
<evidence type="ECO:0000313" key="4">
    <source>
        <dbReference type="Proteomes" id="UP001295684"/>
    </source>
</evidence>
<feature type="transmembrane region" description="Helical" evidence="2">
    <location>
        <begin position="1858"/>
        <end position="1883"/>
    </location>
</feature>
<keyword evidence="4" id="KW-1185">Reference proteome</keyword>
<feature type="transmembrane region" description="Helical" evidence="2">
    <location>
        <begin position="1889"/>
        <end position="1908"/>
    </location>
</feature>
<keyword evidence="2" id="KW-1133">Transmembrane helix</keyword>
<accession>A0AAD1XW41</accession>
<dbReference type="InterPro" id="IPR026612">
    <property type="entry name" value="STRA6-like"/>
</dbReference>
<evidence type="ECO:0000256" key="2">
    <source>
        <dbReference type="SAM" id="Phobius"/>
    </source>
</evidence>
<gene>
    <name evidence="3" type="ORF">ECRASSUSDP1_LOCUS21392</name>
</gene>
<keyword evidence="2" id="KW-0812">Transmembrane</keyword>
<proteinExistence type="predicted"/>
<comment type="caution">
    <text evidence="3">The sequence shown here is derived from an EMBL/GenBank/DDBJ whole genome shotgun (WGS) entry which is preliminary data.</text>
</comment>
<feature type="transmembrane region" description="Helical" evidence="2">
    <location>
        <begin position="1490"/>
        <end position="1507"/>
    </location>
</feature>
<feature type="transmembrane region" description="Helical" evidence="2">
    <location>
        <begin position="21"/>
        <end position="39"/>
    </location>
</feature>
<dbReference type="GO" id="GO:0038023">
    <property type="term" value="F:signaling receptor activity"/>
    <property type="evidence" value="ECO:0007669"/>
    <property type="project" value="InterPro"/>
</dbReference>
<dbReference type="Pfam" id="PF14752">
    <property type="entry name" value="RBP_receptor"/>
    <property type="match status" value="1"/>
</dbReference>
<feature type="transmembrane region" description="Helical" evidence="2">
    <location>
        <begin position="1519"/>
        <end position="1541"/>
    </location>
</feature>
<feature type="transmembrane region" description="Helical" evidence="2">
    <location>
        <begin position="1792"/>
        <end position="1820"/>
    </location>
</feature>
<feature type="transmembrane region" description="Helical" evidence="2">
    <location>
        <begin position="1464"/>
        <end position="1483"/>
    </location>
</feature>
<name>A0AAD1XW41_EUPCR</name>
<feature type="transmembrane region" description="Helical" evidence="2">
    <location>
        <begin position="1705"/>
        <end position="1736"/>
    </location>
</feature>
<keyword evidence="2" id="KW-0472">Membrane</keyword>
<organism evidence="3 4">
    <name type="scientific">Euplotes crassus</name>
    <dbReference type="NCBI Taxonomy" id="5936"/>
    <lineage>
        <taxon>Eukaryota</taxon>
        <taxon>Sar</taxon>
        <taxon>Alveolata</taxon>
        <taxon>Ciliophora</taxon>
        <taxon>Intramacronucleata</taxon>
        <taxon>Spirotrichea</taxon>
        <taxon>Hypotrichia</taxon>
        <taxon>Euplotida</taxon>
        <taxon>Euplotidae</taxon>
        <taxon>Moneuplotes</taxon>
    </lineage>
</organism>
<reference evidence="3" key="1">
    <citation type="submission" date="2023-07" db="EMBL/GenBank/DDBJ databases">
        <authorList>
            <consortium name="AG Swart"/>
            <person name="Singh M."/>
            <person name="Singh A."/>
            <person name="Seah K."/>
            <person name="Emmerich C."/>
        </authorList>
    </citation>
    <scope>NUCLEOTIDE SEQUENCE</scope>
    <source>
        <strain evidence="3">DP1</strain>
    </source>
</reference>